<reference evidence="1 3" key="3">
    <citation type="journal article" date="2002" name="Genome Biol.">
        <title>Annotation of the Drosophila melanogaster euchromatic genome: a systematic review.</title>
        <authorList>
            <person name="Misra S."/>
            <person name="Crosby M.A."/>
            <person name="Mungall C.J."/>
            <person name="Matthews B.B."/>
            <person name="Campbell K.S."/>
            <person name="Hradecky P."/>
            <person name="Huang Y."/>
            <person name="Kaminker J.S."/>
            <person name="Millburn G.H."/>
            <person name="Prochnik S.E."/>
            <person name="Smith C.D."/>
            <person name="Tupy J.L."/>
            <person name="Whitfied E.J."/>
            <person name="Bayraktaroglu L."/>
            <person name="Berman B.P."/>
            <person name="Bettencourt B.R."/>
            <person name="Celniker S.E."/>
            <person name="de Grey A.D."/>
            <person name="Drysdale R.A."/>
            <person name="Harris N.L."/>
            <person name="Richter J."/>
            <person name="Russo S."/>
            <person name="Schroeder A.J."/>
            <person name="Shu S.Q."/>
            <person name="Stapleton M."/>
            <person name="Yamada C."/>
            <person name="Ashburner M."/>
            <person name="Gelbart W.M."/>
            <person name="Rubin G.M."/>
            <person name="Lewis S.E."/>
        </authorList>
    </citation>
    <scope>GENOME REANNOTATION</scope>
    <source>
        <strain evidence="3">Berkeley</strain>
    </source>
</reference>
<reference evidence="1 3" key="11">
    <citation type="journal article" date="2015" name="Genome Res.">
        <title>The Release 6 reference sequence of the Drosophila melanogaster genome.</title>
        <authorList>
            <person name="Hoskins R.A."/>
            <person name="Carlson J.W."/>
            <person name="Wan K.H."/>
            <person name="Park S."/>
            <person name="Mendez I."/>
            <person name="Galle S.E."/>
            <person name="Booth B.W."/>
            <person name="Pfeiffer B.D."/>
            <person name="George R.A."/>
            <person name="Svirskas R."/>
            <person name="Krzywinski M."/>
            <person name="Schein J."/>
            <person name="Accardo M.C."/>
            <person name="Damia E."/>
            <person name="Messina G."/>
            <person name="Mendez-Lago M."/>
            <person name="de Pablos B."/>
            <person name="Demakova O.V."/>
            <person name="Andreyeva E.N."/>
            <person name="Boldyreva L.V."/>
            <person name="Marra M."/>
            <person name="Carvalho A.B."/>
            <person name="Dimitri P."/>
            <person name="Villasante A."/>
            <person name="Zhimulev I.F."/>
            <person name="Rubin G.M."/>
            <person name="Karpen G.H."/>
            <person name="Celniker S.E."/>
        </authorList>
    </citation>
    <scope>NUCLEOTIDE SEQUENCE [LARGE SCALE GENOMIC DNA]</scope>
    <source>
        <strain evidence="3">Berkeley</strain>
    </source>
</reference>
<reference evidence="1 3" key="5">
    <citation type="journal article" date="2002" name="Genome Biol.">
        <title>Heterochromatic sequences in a Drosophila whole-genome shotgun assembly.</title>
        <authorList>
            <person name="Hoskins R.A."/>
            <person name="Smith C.D."/>
            <person name="Carlson J.W."/>
            <person name="Carvalho A.B."/>
            <person name="Halpern A."/>
            <person name="Kaminker J.S."/>
            <person name="Kennedy C."/>
            <person name="Mungall C.J."/>
            <person name="Sullivan B.A."/>
            <person name="Sutton G.G."/>
            <person name="Yasuhara J.C."/>
            <person name="Wakimoto B.T."/>
            <person name="Myers E.W."/>
            <person name="Celniker S.E."/>
            <person name="Rubin G.M."/>
            <person name="Karpen G.H."/>
        </authorList>
    </citation>
    <scope>NUCLEOTIDE SEQUENCE [LARGE SCALE GENOMIC DNA]</scope>
    <source>
        <strain evidence="3">Berkeley</strain>
    </source>
</reference>
<dbReference type="EMBL" id="AE014297">
    <property type="protein sequence ID" value="AHN57615.1"/>
    <property type="molecule type" value="Genomic_DNA"/>
</dbReference>
<dbReference type="BioGRID-ORCS" id="19835263">
    <property type="hits" value="0 hits in 1 CRISPR screen"/>
</dbReference>
<dbReference type="AlphaFoldDB" id="A0A0B4LHX3"/>
<reference evidence="1 3" key="10">
    <citation type="journal article" date="2015" name="G3 (Bethesda)">
        <title>Gene Model Annotations for Drosophila melanogaster: The Rule-Benders.</title>
        <authorList>
            <consortium name="FlyBase Consortium"/>
            <person name="Crosby M.A."/>
            <person name="Gramates L.S."/>
            <person name="Dos Santos G."/>
            <person name="Matthews B.B."/>
            <person name="St Pierre S.E."/>
            <person name="Zhou P."/>
            <person name="Schroeder A.J."/>
            <person name="Falls K."/>
            <person name="Emmert D.B."/>
            <person name="Russo S.M."/>
            <person name="Gelbart W.M."/>
            <person name="null"/>
        </authorList>
    </citation>
    <scope>NUCLEOTIDE SEQUENCE [LARGE SCALE GENOMIC DNA]</scope>
    <source>
        <strain evidence="3">Berkeley</strain>
    </source>
</reference>
<reference evidence="1 3" key="1">
    <citation type="journal article" date="2000" name="Science">
        <title>The genome sequence of Drosophila melanogaster.</title>
        <authorList>
            <person name="Adams M.D."/>
            <person name="Celniker S.E."/>
            <person name="Holt R.A."/>
            <person name="Evans C.A."/>
            <person name="Gocayne J.D."/>
            <person name="Amanatides P.G."/>
            <person name="Scherer S.E."/>
            <person name="Li P.W."/>
            <person name="Hoskins R.A."/>
            <person name="Galle R.F."/>
            <person name="George R.A."/>
            <person name="Lewis S.E."/>
            <person name="Richards S."/>
            <person name="Ashburner M."/>
            <person name="Henderson S.N."/>
            <person name="Sutton G.G."/>
            <person name="Wortman J.R."/>
            <person name="Yandell M.D."/>
            <person name="Zhang Q."/>
            <person name="Chen L.X."/>
            <person name="Brandon R.C."/>
            <person name="Rogers Y.H."/>
            <person name="Blazej R.G."/>
            <person name="Champe M."/>
            <person name="Pfeiffer B.D."/>
            <person name="Wan K.H."/>
            <person name="Doyle C."/>
            <person name="Baxter E.G."/>
            <person name="Helt G."/>
            <person name="Nelson C.R."/>
            <person name="Gabor G.L."/>
            <person name="Abril J.F."/>
            <person name="Agbayani A."/>
            <person name="An H.J."/>
            <person name="Andrews-Pfannkoch C."/>
            <person name="Baldwin D."/>
            <person name="Ballew R.M."/>
            <person name="Basu A."/>
            <person name="Baxendale J."/>
            <person name="Bayraktaroglu L."/>
            <person name="Beasley E.M."/>
            <person name="Beeson K.Y."/>
            <person name="Benos P.V."/>
            <person name="Berman B.P."/>
            <person name="Bhandari D."/>
            <person name="Bolshakov S."/>
            <person name="Borkova D."/>
            <person name="Botchan M.R."/>
            <person name="Bouck J."/>
            <person name="Brokstein P."/>
            <person name="Brottier P."/>
            <person name="Burtis K.C."/>
            <person name="Busam D.A."/>
            <person name="Butler H."/>
            <person name="Cadieu E."/>
            <person name="Center A."/>
            <person name="Chandra I."/>
            <person name="Cherry J.M."/>
            <person name="Cawley S."/>
            <person name="Dahlke C."/>
            <person name="Davenport L.B."/>
            <person name="Davies P."/>
            <person name="de Pablos B."/>
            <person name="Delcher A."/>
            <person name="Deng Z."/>
            <person name="Mays A.D."/>
            <person name="Dew I."/>
            <person name="Dietz S.M."/>
            <person name="Dodson K."/>
            <person name="Doup L.E."/>
            <person name="Downes M."/>
            <person name="Dugan-Rocha S."/>
            <person name="Dunkov B.C."/>
            <person name="Dunn P."/>
            <person name="Durbin K.J."/>
            <person name="Evangelista C.C."/>
            <person name="Ferraz C."/>
            <person name="Ferriera S."/>
            <person name="Fleischmann W."/>
            <person name="Fosler C."/>
            <person name="Gabrielian A.E."/>
            <person name="Garg N.S."/>
            <person name="Gelbart W.M."/>
            <person name="Glasser K."/>
            <person name="Glodek A."/>
            <person name="Gong F."/>
            <person name="Gorrell J.H."/>
            <person name="Gu Z."/>
            <person name="Guan P."/>
            <person name="Harris M."/>
            <person name="Harris N.L."/>
            <person name="Harvey D."/>
            <person name="Heiman T.J."/>
            <person name="Hernandez J.R."/>
            <person name="Houck J."/>
            <person name="Hostin D."/>
            <person name="Houston K.A."/>
            <person name="Howland T.J."/>
            <person name="Wei M.H."/>
            <person name="Ibegwam C."/>
            <person name="Jalali M."/>
            <person name="Kalush F."/>
            <person name="Karpen G.H."/>
            <person name="Ke Z."/>
            <person name="Kennison J.A."/>
            <person name="Ketchum K.A."/>
            <person name="Kimmel B.E."/>
            <person name="Kodira C.D."/>
            <person name="Kraft C."/>
            <person name="Kravitz S."/>
            <person name="Kulp D."/>
            <person name="Lai Z."/>
            <person name="Lasko P."/>
            <person name="Lei Y."/>
            <person name="Levitsky A.A."/>
            <person name="Li J."/>
            <person name="Li Z."/>
            <person name="Liang Y."/>
            <person name="Lin X."/>
            <person name="Liu X."/>
            <person name="Mattei B."/>
            <person name="McIntosh T.C."/>
            <person name="McLeod M.P."/>
            <person name="McPherson D."/>
            <person name="Merkulov G."/>
            <person name="Milshina N.V."/>
            <person name="Mobarry C."/>
            <person name="Morris J."/>
            <person name="Moshrefi A."/>
            <person name="Mount S.M."/>
            <person name="Moy M."/>
            <person name="Murphy B."/>
            <person name="Murphy L."/>
            <person name="Muzny D.M."/>
            <person name="Nelson D.L."/>
            <person name="Nelson D.R."/>
            <person name="Nelson K.A."/>
            <person name="Nixon K."/>
            <person name="Nusskern D.R."/>
            <person name="Pacleb J.M."/>
            <person name="Palazzolo M."/>
            <person name="Pittman G.S."/>
            <person name="Pan S."/>
            <person name="Pollard J."/>
            <person name="Puri V."/>
            <person name="Reese M.G."/>
            <person name="Reinert K."/>
            <person name="Remington K."/>
            <person name="Saunders R.D."/>
            <person name="Scheeler F."/>
            <person name="Shen H."/>
            <person name="Shue B.C."/>
            <person name="Siden-Kiamos I."/>
            <person name="Simpson M."/>
            <person name="Skupski M.P."/>
            <person name="Smith T."/>
            <person name="Spier E."/>
            <person name="Spradling A.C."/>
            <person name="Stapleton M."/>
            <person name="Strong R."/>
            <person name="Sun E."/>
            <person name="Svirskas R."/>
            <person name="Tector C."/>
            <person name="Turner R."/>
            <person name="Venter E."/>
            <person name="Wang A.H."/>
            <person name="Wang X."/>
            <person name="Wang Z.Y."/>
            <person name="Wassarman D.A."/>
            <person name="Weinstock G.M."/>
            <person name="Weissenbach J."/>
            <person name="Williams S.M."/>
            <person name="WoodageT"/>
            <person name="Worley K.C."/>
            <person name="Wu D."/>
            <person name="Yang S."/>
            <person name="Yao Q.A."/>
            <person name="Ye J."/>
            <person name="Yeh R.F."/>
            <person name="Zaveri J.S."/>
            <person name="Zhan M."/>
            <person name="Zhang G."/>
            <person name="Zhao Q."/>
            <person name="Zheng L."/>
            <person name="Zheng X.H."/>
            <person name="Zhong F.N."/>
            <person name="Zhong W."/>
            <person name="Zhou X."/>
            <person name="Zhu S."/>
            <person name="Zhu X."/>
            <person name="Smith H.O."/>
            <person name="Gibbs R.A."/>
            <person name="Myers E.W."/>
            <person name="Rubin G.M."/>
            <person name="Venter J.C."/>
        </authorList>
    </citation>
    <scope>NUCLEOTIDE SEQUENCE [LARGE SCALE GENOMIC DNA]</scope>
    <source>
        <strain evidence="3">Berkeley</strain>
    </source>
</reference>
<dbReference type="FlyBase" id="FBgn0266259">
    <property type="gene designation" value="CG44954"/>
</dbReference>
<dbReference type="InParanoid" id="A0A0B4LHX3"/>
<dbReference type="RefSeq" id="NP_001287616.1">
    <property type="nucleotide sequence ID" value="NM_001300687.1"/>
</dbReference>
<dbReference type="VEuPathDB" id="VectorBase:FBgn0266259"/>
<dbReference type="Proteomes" id="UP000000803">
    <property type="component" value="Chromosome 3R"/>
</dbReference>
<organism evidence="1 3">
    <name type="scientific">Drosophila melanogaster</name>
    <name type="common">Fruit fly</name>
    <dbReference type="NCBI Taxonomy" id="7227"/>
    <lineage>
        <taxon>Eukaryota</taxon>
        <taxon>Metazoa</taxon>
        <taxon>Ecdysozoa</taxon>
        <taxon>Arthropoda</taxon>
        <taxon>Hexapoda</taxon>
        <taxon>Insecta</taxon>
        <taxon>Pterygota</taxon>
        <taxon>Neoptera</taxon>
        <taxon>Endopterygota</taxon>
        <taxon>Diptera</taxon>
        <taxon>Brachycera</taxon>
        <taxon>Muscomorpha</taxon>
        <taxon>Ephydroidea</taxon>
        <taxon>Drosophilidae</taxon>
        <taxon>Drosophila</taxon>
        <taxon>Sophophora</taxon>
    </lineage>
</organism>
<keyword evidence="3" id="KW-1185">Reference proteome</keyword>
<evidence type="ECO:0000313" key="2">
    <source>
        <dbReference type="FlyBase" id="FBgn0266259"/>
    </source>
</evidence>
<proteinExistence type="predicted"/>
<sequence length="87" mass="9567">MEGYSWPRLVISLPASHFSYFSALSAIWQTAKLETAKGQKATGQQGRRTGMGECGTCSCANRQTSKWNLEGRCHPKISTTITRVTSL</sequence>
<evidence type="ECO:0000313" key="1">
    <source>
        <dbReference type="EMBL" id="AHN57615.1"/>
    </source>
</evidence>
<reference evidence="1 3" key="9">
    <citation type="journal article" date="2015" name="G3 (Bethesda)">
        <title>Gene Model Annotations for Drosophila melanogaster: Impact of High-Throughput Data.</title>
        <authorList>
            <consortium name="FlyBase Consortium"/>
            <person name="Matthews B.B."/>
            <person name="Dos Santos G."/>
            <person name="Crosby M.A."/>
            <person name="Emmert D.B."/>
            <person name="St Pierre S.E."/>
            <person name="Gramates L.S."/>
            <person name="Zhou P."/>
            <person name="Schroeder A.J."/>
            <person name="Falls K."/>
            <person name="Strelets V."/>
            <person name="Russo S.M."/>
            <person name="Gelbart W.M."/>
            <person name="null"/>
        </authorList>
    </citation>
    <scope>NUCLEOTIDE SEQUENCE [LARGE SCALE GENOMIC DNA]</scope>
    <source>
        <strain evidence="3">Berkeley</strain>
    </source>
</reference>
<reference evidence="1 3" key="2">
    <citation type="journal article" date="2002" name="Genome Biol.">
        <title>Finishing a whole-genome shotgun: release 3 of the Drosophila melanogaster euchromatic genome sequence.</title>
        <authorList>
            <person name="Celniker S.E."/>
            <person name="Wheeler D.A."/>
            <person name="Kronmiller B."/>
            <person name="Carlson J.W."/>
            <person name="Halpern A."/>
            <person name="Patel S."/>
            <person name="Adams M."/>
            <person name="Champe M."/>
            <person name="Dugan S.P."/>
            <person name="Frise E."/>
            <person name="Hodgson A."/>
            <person name="George R.A."/>
            <person name="Hoskins R.A."/>
            <person name="Laverty T."/>
            <person name="Muzny D.M."/>
            <person name="Nelson C.R."/>
            <person name="Pacleb J.M."/>
            <person name="Park S."/>
            <person name="Pfeiffer B.D."/>
            <person name="Richards S."/>
            <person name="Sodergren E.J."/>
            <person name="Svirskas R."/>
            <person name="Tabor P.E."/>
            <person name="Wan K."/>
            <person name="Stapleton M."/>
            <person name="Sutton G.G."/>
            <person name="Venter C."/>
            <person name="Weinstock G."/>
            <person name="Scherer S.E."/>
            <person name="Myers E.W."/>
            <person name="Gibbs R.A."/>
            <person name="Rubin G.M."/>
        </authorList>
    </citation>
    <scope>NUCLEOTIDE SEQUENCE [LARGE SCALE GENOMIC DNA]</scope>
    <source>
        <strain evidence="3">Berkeley</strain>
    </source>
</reference>
<reference evidence="1 3" key="6">
    <citation type="journal article" date="2005" name="PLoS Comput. Biol.">
        <title>Combined evidence annotation of transposable elements in genome sequences.</title>
        <authorList>
            <person name="Quesneville H."/>
            <person name="Bergman C.M."/>
            <person name="Andrieu O."/>
            <person name="Autard D."/>
            <person name="Nouaud D."/>
            <person name="Ashburner M."/>
            <person name="Anxolabehere D."/>
        </authorList>
    </citation>
    <scope>NUCLEOTIDE SEQUENCE [LARGE SCALE GENOMIC DNA]</scope>
    <source>
        <strain evidence="3">Berkeley</strain>
    </source>
</reference>
<dbReference type="OrthoDB" id="7813105at2759"/>
<evidence type="ECO:0000313" key="3">
    <source>
        <dbReference type="Proteomes" id="UP000000803"/>
    </source>
</evidence>
<dbReference type="Bgee" id="FBgn0266259">
    <property type="expression patterns" value="Expressed in pupa"/>
</dbReference>
<reference evidence="1 3" key="7">
    <citation type="journal article" date="2007" name="Science">
        <title>The Release 5.1 annotation of Drosophila melanogaster heterochromatin.</title>
        <authorList>
            <person name="Smith C.D."/>
            <person name="Shu S."/>
            <person name="Mungall C.J."/>
            <person name="Karpen G.H."/>
        </authorList>
    </citation>
    <scope>NUCLEOTIDE SEQUENCE [LARGE SCALE GENOMIC DNA]</scope>
    <source>
        <strain evidence="3">Berkeley</strain>
    </source>
</reference>
<reference evidence="1 3" key="8">
    <citation type="journal article" date="2007" name="Science">
        <title>Sequence finishing and mapping of Drosophila melanogaster heterochromatin.</title>
        <authorList>
            <person name="Hoskins R.A."/>
            <person name="Carlson J.W."/>
            <person name="Kennedy C."/>
            <person name="Acevedo D."/>
            <person name="Evans-Holm M."/>
            <person name="Frise E."/>
            <person name="Wan K.H."/>
            <person name="Park S."/>
            <person name="Mendez-Lago M."/>
            <person name="Rossi F."/>
            <person name="Villasante A."/>
            <person name="Dimitri P."/>
            <person name="Karpen G.H."/>
            <person name="Celniker S.E."/>
        </authorList>
    </citation>
    <scope>NUCLEOTIDE SEQUENCE [LARGE SCALE GENOMIC DNA]</scope>
    <source>
        <strain evidence="3">Berkeley</strain>
    </source>
</reference>
<gene>
    <name evidence="1" type="primary">Dmel\CG44954</name>
    <name evidence="1" type="synonym">lincRNA.900</name>
    <name evidence="1 2" type="ORF">CG44954</name>
    <name evidence="1" type="ORF">Dmel_CG44954</name>
</gene>
<accession>A0A0B4LHX3</accession>
<protein>
    <submittedName>
        <fullName evidence="1">Uncharacterized protein</fullName>
    </submittedName>
</protein>
<dbReference type="AGR" id="FB:FBgn0266259"/>
<reference evidence="1 3" key="4">
    <citation type="journal article" date="2002" name="Genome Biol.">
        <title>The transposable elements of the Drosophila melanogaster euchromatin: a genomics perspective.</title>
        <authorList>
            <person name="Kaminker J.S."/>
            <person name="Bergman C.M."/>
            <person name="Kronmiller B."/>
            <person name="Carlson J."/>
            <person name="Svirskas R."/>
            <person name="Patel S."/>
            <person name="Frise E."/>
            <person name="Wheeler D.A."/>
            <person name="Lewis S.E."/>
            <person name="Rubin G.M."/>
            <person name="Ashburner M."/>
            <person name="Celniker S.E."/>
        </authorList>
    </citation>
    <scope>NUCLEOTIDE SEQUENCE [LARGE SCALE GENOMIC DNA]</scope>
    <source>
        <strain evidence="3">Berkeley</strain>
    </source>
</reference>
<dbReference type="GeneID" id="19835263"/>
<dbReference type="KEGG" id="dme:Dmel_CG44954"/>
<dbReference type="ExpressionAtlas" id="A0A0B4LHX3">
    <property type="expression patterns" value="baseline and differential"/>
</dbReference>
<name>A0A0B4LHX3_DROME</name>